<dbReference type="EMBL" id="JAAGAX010000013">
    <property type="protein sequence ID" value="KAF2294187.1"/>
    <property type="molecule type" value="Genomic_DNA"/>
</dbReference>
<protein>
    <recommendedName>
        <fullName evidence="4">Bromo domain-containing protein</fullName>
    </recommendedName>
</protein>
<dbReference type="SUPFAM" id="SSF47370">
    <property type="entry name" value="Bromodomain"/>
    <property type="match status" value="1"/>
</dbReference>
<keyword evidence="1 2" id="KW-0103">Bromodomain</keyword>
<dbReference type="InterPro" id="IPR001487">
    <property type="entry name" value="Bromodomain"/>
</dbReference>
<dbReference type="PROSITE" id="PS50014">
    <property type="entry name" value="BROMODOMAIN_2"/>
    <property type="match status" value="1"/>
</dbReference>
<feature type="region of interest" description="Disordered" evidence="3">
    <location>
        <begin position="295"/>
        <end position="326"/>
    </location>
</feature>
<feature type="compositionally biased region" description="Low complexity" evidence="3">
    <location>
        <begin position="242"/>
        <end position="256"/>
    </location>
</feature>
<dbReference type="PANTHER" id="PTHR13900">
    <property type="entry name" value="TRANSCRIPTION INITIATION FACTOR TFIID"/>
    <property type="match status" value="1"/>
</dbReference>
<evidence type="ECO:0000256" key="3">
    <source>
        <dbReference type="SAM" id="MobiDB-lite"/>
    </source>
</evidence>
<name>A0A6A6L085_HEVBR</name>
<feature type="domain" description="Bromo" evidence="4">
    <location>
        <begin position="464"/>
        <end position="534"/>
    </location>
</feature>
<dbReference type="Pfam" id="PF15288">
    <property type="entry name" value="zf-CCHC_6"/>
    <property type="match status" value="1"/>
</dbReference>
<evidence type="ECO:0000313" key="5">
    <source>
        <dbReference type="EMBL" id="KAF2294187.1"/>
    </source>
</evidence>
<dbReference type="GO" id="GO:0005669">
    <property type="term" value="C:transcription factor TFIID complex"/>
    <property type="evidence" value="ECO:0007669"/>
    <property type="project" value="InterPro"/>
</dbReference>
<dbReference type="AlphaFoldDB" id="A0A6A6L085"/>
<keyword evidence="6" id="KW-1185">Reference proteome</keyword>
<feature type="compositionally biased region" description="Acidic residues" evidence="3">
    <location>
        <begin position="34"/>
        <end position="46"/>
    </location>
</feature>
<dbReference type="PROSITE" id="PS00633">
    <property type="entry name" value="BROMODOMAIN_1"/>
    <property type="match status" value="1"/>
</dbReference>
<evidence type="ECO:0000259" key="4">
    <source>
        <dbReference type="PROSITE" id="PS50014"/>
    </source>
</evidence>
<dbReference type="SMART" id="SM00297">
    <property type="entry name" value="BROMO"/>
    <property type="match status" value="1"/>
</dbReference>
<dbReference type="InterPro" id="IPR018359">
    <property type="entry name" value="Bromodomain_CS"/>
</dbReference>
<gene>
    <name evidence="5" type="ORF">GH714_008082</name>
</gene>
<dbReference type="PRINTS" id="PR00503">
    <property type="entry name" value="BROMODOMAIN"/>
</dbReference>
<dbReference type="Gene3D" id="1.20.920.10">
    <property type="entry name" value="Bromodomain-like"/>
    <property type="match status" value="1"/>
</dbReference>
<dbReference type="CDD" id="cd04369">
    <property type="entry name" value="Bromodomain"/>
    <property type="match status" value="1"/>
</dbReference>
<proteinExistence type="predicted"/>
<dbReference type="PANTHER" id="PTHR13900:SF0">
    <property type="entry name" value="TRANSCRIPTION INITIATION FACTOR TFIID SUBUNIT 1"/>
    <property type="match status" value="1"/>
</dbReference>
<dbReference type="GO" id="GO:0004402">
    <property type="term" value="F:histone acetyltransferase activity"/>
    <property type="evidence" value="ECO:0007669"/>
    <property type="project" value="InterPro"/>
</dbReference>
<dbReference type="InterPro" id="IPR036427">
    <property type="entry name" value="Bromodomain-like_sf"/>
</dbReference>
<dbReference type="Pfam" id="PF00439">
    <property type="entry name" value="Bromodomain"/>
    <property type="match status" value="1"/>
</dbReference>
<dbReference type="InterPro" id="IPR041670">
    <property type="entry name" value="Znf-CCHC_6"/>
</dbReference>
<reference evidence="5 6" key="1">
    <citation type="journal article" date="2020" name="Mol. Plant">
        <title>The Chromosome-Based Rubber Tree Genome Provides New Insights into Spurge Genome Evolution and Rubber Biosynthesis.</title>
        <authorList>
            <person name="Liu J."/>
            <person name="Shi C."/>
            <person name="Shi C.C."/>
            <person name="Li W."/>
            <person name="Zhang Q.J."/>
            <person name="Zhang Y."/>
            <person name="Li K."/>
            <person name="Lu H.F."/>
            <person name="Shi C."/>
            <person name="Zhu S.T."/>
            <person name="Xiao Z.Y."/>
            <person name="Nan H."/>
            <person name="Yue Y."/>
            <person name="Zhu X.G."/>
            <person name="Wu Y."/>
            <person name="Hong X.N."/>
            <person name="Fan G.Y."/>
            <person name="Tong Y."/>
            <person name="Zhang D."/>
            <person name="Mao C.L."/>
            <person name="Liu Y.L."/>
            <person name="Hao S.J."/>
            <person name="Liu W.Q."/>
            <person name="Lv M.Q."/>
            <person name="Zhang H.B."/>
            <person name="Liu Y."/>
            <person name="Hu-Tang G.R."/>
            <person name="Wang J.P."/>
            <person name="Wang J.H."/>
            <person name="Sun Y.H."/>
            <person name="Ni S.B."/>
            <person name="Chen W.B."/>
            <person name="Zhang X.C."/>
            <person name="Jiao Y.N."/>
            <person name="Eichler E.E."/>
            <person name="Li G.H."/>
            <person name="Liu X."/>
            <person name="Gao L.Z."/>
        </authorList>
    </citation>
    <scope>NUCLEOTIDE SEQUENCE [LARGE SCALE GENOMIC DNA]</scope>
    <source>
        <strain evidence="6">cv. GT1</strain>
        <tissue evidence="5">Leaf</tissue>
    </source>
</reference>
<dbReference type="InterPro" id="IPR040240">
    <property type="entry name" value="TAF1"/>
</dbReference>
<evidence type="ECO:0000256" key="2">
    <source>
        <dbReference type="PROSITE-ProRule" id="PRU00035"/>
    </source>
</evidence>
<feature type="region of interest" description="Disordered" evidence="3">
    <location>
        <begin position="18"/>
        <end position="51"/>
    </location>
</feature>
<dbReference type="GO" id="GO:0017025">
    <property type="term" value="F:TBP-class protein binding"/>
    <property type="evidence" value="ECO:0007669"/>
    <property type="project" value="InterPro"/>
</dbReference>
<accession>A0A6A6L085</accession>
<evidence type="ECO:0000313" key="6">
    <source>
        <dbReference type="Proteomes" id="UP000467840"/>
    </source>
</evidence>
<feature type="region of interest" description="Disordered" evidence="3">
    <location>
        <begin position="239"/>
        <end position="278"/>
    </location>
</feature>
<dbReference type="GO" id="GO:0016251">
    <property type="term" value="F:RNA polymerase II general transcription initiation factor activity"/>
    <property type="evidence" value="ECO:0007669"/>
    <property type="project" value="InterPro"/>
</dbReference>
<dbReference type="GO" id="GO:0051123">
    <property type="term" value="P:RNA polymerase II preinitiation complex assembly"/>
    <property type="evidence" value="ECO:0007669"/>
    <property type="project" value="TreeGrafter"/>
</dbReference>
<comment type="caution">
    <text evidence="5">The sequence shown here is derived from an EMBL/GenBank/DDBJ whole genome shotgun (WGS) entry which is preliminary data.</text>
</comment>
<organism evidence="5 6">
    <name type="scientific">Hevea brasiliensis</name>
    <name type="common">Para rubber tree</name>
    <name type="synonym">Siphonia brasiliensis</name>
    <dbReference type="NCBI Taxonomy" id="3981"/>
    <lineage>
        <taxon>Eukaryota</taxon>
        <taxon>Viridiplantae</taxon>
        <taxon>Streptophyta</taxon>
        <taxon>Embryophyta</taxon>
        <taxon>Tracheophyta</taxon>
        <taxon>Spermatophyta</taxon>
        <taxon>Magnoliopsida</taxon>
        <taxon>eudicotyledons</taxon>
        <taxon>Gunneridae</taxon>
        <taxon>Pentapetalae</taxon>
        <taxon>rosids</taxon>
        <taxon>fabids</taxon>
        <taxon>Malpighiales</taxon>
        <taxon>Euphorbiaceae</taxon>
        <taxon>Crotonoideae</taxon>
        <taxon>Micrandreae</taxon>
        <taxon>Hevea</taxon>
    </lineage>
</organism>
<sequence length="568" mass="63708">MPWPTNVLSSVAATDKRKVSRNLDRQVQSLSAVDGDENESDSEANSDLDSFAGDLENLLDAEEWKGMRAEEEIEDEAAEAAELCRLLMDDEEAAEQKKKKKTKTTGIEAGLVFGSKSNFIDNAERIKKTKKVHPNGSYITKENSNRDFKEVETLFGKRKMSDKVKAMKNNATSDSSTPRLKAKVKILGEGLKIFKEKKSSRESFVCGACGQLGHMRTNKNCPKYGEEPDTQVEITEIEKASAKSSSLDPSSKSQQKLQKKKSMTESTTKIEAPEGEKSSLKSKVLPVKFKCGSTEKFSDKPADGAAQSSDLPITSDARPDSSDLETVSKPISKVNKIIISNKAKPDDVQVESHKPSIVIRPPLDTDRGQIEPHKPSIVIRPPINAERNHIESHKPSIVIRPPAAKDRDQGHKKIVIKQPKEIIDVDQGSQDGSTGFEYRKIKKIAELSGWLGNILERVVDTLKDRLDVSYLFLKPVSKKEAPDYLDIIKRPMDLSTIREKVRKMEYKHREEFRHDMWQITYNAHLYNDGRNPGIPPLADQLLELCDYLLKEHNYSLSEAEAGIESREH</sequence>
<evidence type="ECO:0000256" key="1">
    <source>
        <dbReference type="ARBA" id="ARBA00023117"/>
    </source>
</evidence>
<dbReference type="Proteomes" id="UP000467840">
    <property type="component" value="Chromosome 7"/>
</dbReference>